<name>A0A0P9DI28_9CHLR</name>
<organism evidence="5 6">
    <name type="scientific">Kouleothrix aurantiaca</name>
    <dbReference type="NCBI Taxonomy" id="186479"/>
    <lineage>
        <taxon>Bacteria</taxon>
        <taxon>Bacillati</taxon>
        <taxon>Chloroflexota</taxon>
        <taxon>Chloroflexia</taxon>
        <taxon>Chloroflexales</taxon>
        <taxon>Roseiflexineae</taxon>
        <taxon>Roseiflexaceae</taxon>
        <taxon>Kouleothrix</taxon>
    </lineage>
</organism>
<dbReference type="PANTHER" id="PTHR44943">
    <property type="entry name" value="CELLULOSE SYNTHASE OPERON PROTEIN C"/>
    <property type="match status" value="1"/>
</dbReference>
<dbReference type="Pfam" id="PF07719">
    <property type="entry name" value="TPR_2"/>
    <property type="match status" value="1"/>
</dbReference>
<dbReference type="Pfam" id="PF13432">
    <property type="entry name" value="TPR_16"/>
    <property type="match status" value="1"/>
</dbReference>
<keyword evidence="2 3" id="KW-0802">TPR repeat</keyword>
<evidence type="ECO:0000259" key="4">
    <source>
        <dbReference type="PROSITE" id="PS50011"/>
    </source>
</evidence>
<feature type="repeat" description="TPR" evidence="3">
    <location>
        <begin position="272"/>
        <end position="305"/>
    </location>
</feature>
<feature type="repeat" description="TPR" evidence="3">
    <location>
        <begin position="167"/>
        <end position="200"/>
    </location>
</feature>
<dbReference type="InterPro" id="IPR011990">
    <property type="entry name" value="TPR-like_helical_dom_sf"/>
</dbReference>
<evidence type="ECO:0000313" key="6">
    <source>
        <dbReference type="Proteomes" id="UP000050509"/>
    </source>
</evidence>
<dbReference type="Proteomes" id="UP000050509">
    <property type="component" value="Unassembled WGS sequence"/>
</dbReference>
<comment type="caution">
    <text evidence="5">The sequence shown here is derived from an EMBL/GenBank/DDBJ whole genome shotgun (WGS) entry which is preliminary data.</text>
</comment>
<dbReference type="Gene3D" id="1.10.510.10">
    <property type="entry name" value="Transferase(Phosphotransferase) domain 1"/>
    <property type="match status" value="1"/>
</dbReference>
<dbReference type="InterPro" id="IPR011009">
    <property type="entry name" value="Kinase-like_dom_sf"/>
</dbReference>
<evidence type="ECO:0000256" key="1">
    <source>
        <dbReference type="ARBA" id="ARBA00022737"/>
    </source>
</evidence>
<evidence type="ECO:0000256" key="3">
    <source>
        <dbReference type="PROSITE-ProRule" id="PRU00339"/>
    </source>
</evidence>
<reference evidence="5 6" key="1">
    <citation type="submission" date="2015-09" db="EMBL/GenBank/DDBJ databases">
        <title>Draft genome sequence of Kouleothrix aurantiaca JCM 19913.</title>
        <authorList>
            <person name="Hemp J."/>
        </authorList>
    </citation>
    <scope>NUCLEOTIDE SEQUENCE [LARGE SCALE GENOMIC DNA]</scope>
    <source>
        <strain evidence="5 6">COM-B</strain>
    </source>
</reference>
<sequence>LAGQAKVTDFGLARVMPNMLQWAARDRAHNQQVMRLRATVAKDRIGGTLPYMAPELLEDTGFVGPWTDIYAFGVMLYEFFTGRLPFDSMRDESLIRMHQRTPAPDPRVLKGKLPPEASAIVLRCLAKRPTDRYPSFAEVEDDLQALRATYAGGFYAKTWPEHNSAERERLAERGRAHMDMGEYSEALGCFRQAARLDDDRADTWIDLARARLKLWQSNEALHDANEGLRRAVRRDEFSQLYGLLGEIQTGMMLLPKALEAYDKGLSYTPKSPYLWRAKGQLMQKMNLQREAQEYFEKAIEYDKLDSQAWQLLGDALRAQERHKRAHEAYGEALKLDPRSAETWARYGVCQIELGRPKESLASFDAALKLNPDLEEAHAGLRLARHKLR</sequence>
<feature type="domain" description="Protein kinase" evidence="4">
    <location>
        <begin position="1"/>
        <end position="146"/>
    </location>
</feature>
<evidence type="ECO:0000256" key="2">
    <source>
        <dbReference type="ARBA" id="ARBA00022803"/>
    </source>
</evidence>
<dbReference type="InterPro" id="IPR051685">
    <property type="entry name" value="Ycf3/AcsC/BcsC/TPR_MFPF"/>
</dbReference>
<feature type="repeat" description="TPR" evidence="3">
    <location>
        <begin position="340"/>
        <end position="373"/>
    </location>
</feature>
<dbReference type="GO" id="GO:0004672">
    <property type="term" value="F:protein kinase activity"/>
    <property type="evidence" value="ECO:0007669"/>
    <property type="project" value="InterPro"/>
</dbReference>
<dbReference type="PROSITE" id="PS50005">
    <property type="entry name" value="TPR"/>
    <property type="match status" value="4"/>
</dbReference>
<dbReference type="EMBL" id="LJCR01001893">
    <property type="protein sequence ID" value="KPV49556.1"/>
    <property type="molecule type" value="Genomic_DNA"/>
</dbReference>
<keyword evidence="6" id="KW-1185">Reference proteome</keyword>
<dbReference type="AlphaFoldDB" id="A0A0P9DI28"/>
<dbReference type="InterPro" id="IPR019734">
    <property type="entry name" value="TPR_rpt"/>
</dbReference>
<dbReference type="PROSITE" id="PS50011">
    <property type="entry name" value="PROTEIN_KINASE_DOM"/>
    <property type="match status" value="1"/>
</dbReference>
<dbReference type="PANTHER" id="PTHR44943:SF8">
    <property type="entry name" value="TPR REPEAT-CONTAINING PROTEIN MJ0263"/>
    <property type="match status" value="1"/>
</dbReference>
<dbReference type="InterPro" id="IPR013105">
    <property type="entry name" value="TPR_2"/>
</dbReference>
<keyword evidence="1" id="KW-0677">Repeat</keyword>
<dbReference type="SUPFAM" id="SSF56112">
    <property type="entry name" value="Protein kinase-like (PK-like)"/>
    <property type="match status" value="1"/>
</dbReference>
<dbReference type="InterPro" id="IPR000719">
    <property type="entry name" value="Prot_kinase_dom"/>
</dbReference>
<dbReference type="Gene3D" id="1.25.40.10">
    <property type="entry name" value="Tetratricopeptide repeat domain"/>
    <property type="match status" value="2"/>
</dbReference>
<feature type="non-terminal residue" evidence="5">
    <location>
        <position position="1"/>
    </location>
</feature>
<dbReference type="GO" id="GO:0005524">
    <property type="term" value="F:ATP binding"/>
    <property type="evidence" value="ECO:0007669"/>
    <property type="project" value="InterPro"/>
</dbReference>
<dbReference type="SMART" id="SM00028">
    <property type="entry name" value="TPR"/>
    <property type="match status" value="6"/>
</dbReference>
<dbReference type="Pfam" id="PF00069">
    <property type="entry name" value="Pkinase"/>
    <property type="match status" value="1"/>
</dbReference>
<proteinExistence type="predicted"/>
<dbReference type="SUPFAM" id="SSF48452">
    <property type="entry name" value="TPR-like"/>
    <property type="match status" value="1"/>
</dbReference>
<protein>
    <recommendedName>
        <fullName evidence="4">Protein kinase domain-containing protein</fullName>
    </recommendedName>
</protein>
<gene>
    <name evidence="5" type="ORF">SE17_31940</name>
</gene>
<evidence type="ECO:0000313" key="5">
    <source>
        <dbReference type="EMBL" id="KPV49556.1"/>
    </source>
</evidence>
<dbReference type="PATRIC" id="fig|186479.3.peg.3317"/>
<dbReference type="Pfam" id="PF13181">
    <property type="entry name" value="TPR_8"/>
    <property type="match status" value="1"/>
</dbReference>
<accession>A0A0P9DI28</accession>
<feature type="repeat" description="TPR" evidence="3">
    <location>
        <begin position="306"/>
        <end position="339"/>
    </location>
</feature>